<name>A0ABV9XIG6_9ACTN</name>
<evidence type="ECO:0000313" key="2">
    <source>
        <dbReference type="EMBL" id="MFC5024822.1"/>
    </source>
</evidence>
<keyword evidence="3" id="KW-1185">Reference proteome</keyword>
<reference evidence="3" key="1">
    <citation type="journal article" date="2019" name="Int. J. Syst. Evol. Microbiol.">
        <title>The Global Catalogue of Microorganisms (GCM) 10K type strain sequencing project: providing services to taxonomists for standard genome sequencing and annotation.</title>
        <authorList>
            <consortium name="The Broad Institute Genomics Platform"/>
            <consortium name="The Broad Institute Genome Sequencing Center for Infectious Disease"/>
            <person name="Wu L."/>
            <person name="Ma J."/>
        </authorList>
    </citation>
    <scope>NUCLEOTIDE SEQUENCE [LARGE SCALE GENOMIC DNA]</scope>
    <source>
        <strain evidence="3">CGMCC 4.1648</strain>
    </source>
</reference>
<evidence type="ECO:0000313" key="3">
    <source>
        <dbReference type="Proteomes" id="UP001595829"/>
    </source>
</evidence>
<dbReference type="EMBL" id="JBHSJD010000017">
    <property type="protein sequence ID" value="MFC5024822.1"/>
    <property type="molecule type" value="Genomic_DNA"/>
</dbReference>
<feature type="compositionally biased region" description="Acidic residues" evidence="1">
    <location>
        <begin position="9"/>
        <end position="20"/>
    </location>
</feature>
<proteinExistence type="predicted"/>
<gene>
    <name evidence="2" type="ORF">ACFPM3_22105</name>
</gene>
<feature type="region of interest" description="Disordered" evidence="1">
    <location>
        <begin position="1"/>
        <end position="31"/>
    </location>
</feature>
<organism evidence="2 3">
    <name type="scientific">Streptomyces coeruleoprunus</name>
    <dbReference type="NCBI Taxonomy" id="285563"/>
    <lineage>
        <taxon>Bacteria</taxon>
        <taxon>Bacillati</taxon>
        <taxon>Actinomycetota</taxon>
        <taxon>Actinomycetes</taxon>
        <taxon>Kitasatosporales</taxon>
        <taxon>Streptomycetaceae</taxon>
        <taxon>Streptomyces</taxon>
    </lineage>
</organism>
<comment type="caution">
    <text evidence="2">The sequence shown here is derived from an EMBL/GenBank/DDBJ whole genome shotgun (WGS) entry which is preliminary data.</text>
</comment>
<protein>
    <submittedName>
        <fullName evidence="2">Pyrroloquinoline quinone peptide PqqA</fullName>
    </submittedName>
</protein>
<dbReference type="Proteomes" id="UP001595829">
    <property type="component" value="Unassembled WGS sequence"/>
</dbReference>
<sequence>MNDTTDEREPAEETGAEEQEATTWQAPDHKVVETSLEVTGYSLNSR</sequence>
<dbReference type="RefSeq" id="WP_345691208.1">
    <property type="nucleotide sequence ID" value="NZ_BAABIT010000001.1"/>
</dbReference>
<evidence type="ECO:0000256" key="1">
    <source>
        <dbReference type="SAM" id="MobiDB-lite"/>
    </source>
</evidence>
<accession>A0ABV9XIG6</accession>